<evidence type="ECO:0000256" key="1">
    <source>
        <dbReference type="SAM" id="MobiDB-lite"/>
    </source>
</evidence>
<feature type="region of interest" description="Disordered" evidence="1">
    <location>
        <begin position="280"/>
        <end position="301"/>
    </location>
</feature>
<feature type="compositionally biased region" description="Pro residues" evidence="1">
    <location>
        <begin position="18"/>
        <end position="39"/>
    </location>
</feature>
<evidence type="ECO:0000313" key="3">
    <source>
        <dbReference type="Proteomes" id="UP000006514"/>
    </source>
</evidence>
<dbReference type="AlphaFoldDB" id="J0WLN9"/>
<sequence length="301" mass="32293">MSFVPNRSFHPHGVQMGPLPPPPPVAPALTMPPPPPPPLHTDNNAAAGRRNTVSGVEPMRIDTARSMPVLFLGNANFGNLMTCSPVSMSGVEAEHLPSPTKDRVDLQDRIEYVAATIDAVHQAVIESTERTLDLHPIDRAIINETQLRGRDMEARVAELVVNTQSISTQVDAIGLQQDATARAIGNVNALVNRLGVGLLGEHGNAETGVLRVLNQLVAVLSAFKDQFERTSLEMDQAVQQVDERTQRVEQLLSSRFGPRAFEAPRAPTVARTVAAVQVPQSSGGGIQGGRNGTPVPQYSIL</sequence>
<dbReference type="EMBL" id="JH688345">
    <property type="protein sequence ID" value="EJD33243.1"/>
    <property type="molecule type" value="Genomic_DNA"/>
</dbReference>
<protein>
    <submittedName>
        <fullName evidence="2">Uncharacterized protein</fullName>
    </submittedName>
</protein>
<name>J0WLN9_AURST</name>
<dbReference type="KEGG" id="adl:AURDEDRAFT_177680"/>
<keyword evidence="3" id="KW-1185">Reference proteome</keyword>
<organism evidence="2 3">
    <name type="scientific">Auricularia subglabra (strain TFB-10046 / SS5)</name>
    <name type="common">White-rot fungus</name>
    <name type="synonym">Auricularia delicata (strain TFB10046)</name>
    <dbReference type="NCBI Taxonomy" id="717982"/>
    <lineage>
        <taxon>Eukaryota</taxon>
        <taxon>Fungi</taxon>
        <taxon>Dikarya</taxon>
        <taxon>Basidiomycota</taxon>
        <taxon>Agaricomycotina</taxon>
        <taxon>Agaricomycetes</taxon>
        <taxon>Auriculariales</taxon>
        <taxon>Auriculariaceae</taxon>
        <taxon>Auricularia</taxon>
    </lineage>
</organism>
<proteinExistence type="predicted"/>
<feature type="compositionally biased region" description="Gly residues" evidence="1">
    <location>
        <begin position="282"/>
        <end position="291"/>
    </location>
</feature>
<evidence type="ECO:0000313" key="2">
    <source>
        <dbReference type="EMBL" id="EJD33243.1"/>
    </source>
</evidence>
<dbReference type="Proteomes" id="UP000006514">
    <property type="component" value="Unassembled WGS sequence"/>
</dbReference>
<feature type="region of interest" description="Disordered" evidence="1">
    <location>
        <begin position="1"/>
        <end position="46"/>
    </location>
</feature>
<reference evidence="3" key="1">
    <citation type="journal article" date="2012" name="Science">
        <title>The Paleozoic origin of enzymatic lignin decomposition reconstructed from 31 fungal genomes.</title>
        <authorList>
            <person name="Floudas D."/>
            <person name="Binder M."/>
            <person name="Riley R."/>
            <person name="Barry K."/>
            <person name="Blanchette R.A."/>
            <person name="Henrissat B."/>
            <person name="Martinez A.T."/>
            <person name="Otillar R."/>
            <person name="Spatafora J.W."/>
            <person name="Yadav J.S."/>
            <person name="Aerts A."/>
            <person name="Benoit I."/>
            <person name="Boyd A."/>
            <person name="Carlson A."/>
            <person name="Copeland A."/>
            <person name="Coutinho P.M."/>
            <person name="de Vries R.P."/>
            <person name="Ferreira P."/>
            <person name="Findley K."/>
            <person name="Foster B."/>
            <person name="Gaskell J."/>
            <person name="Glotzer D."/>
            <person name="Gorecki P."/>
            <person name="Heitman J."/>
            <person name="Hesse C."/>
            <person name="Hori C."/>
            <person name="Igarashi K."/>
            <person name="Jurgens J.A."/>
            <person name="Kallen N."/>
            <person name="Kersten P."/>
            <person name="Kohler A."/>
            <person name="Kuees U."/>
            <person name="Kumar T.K.A."/>
            <person name="Kuo A."/>
            <person name="LaButti K."/>
            <person name="Larrondo L.F."/>
            <person name="Lindquist E."/>
            <person name="Ling A."/>
            <person name="Lombard V."/>
            <person name="Lucas S."/>
            <person name="Lundell T."/>
            <person name="Martin R."/>
            <person name="McLaughlin D.J."/>
            <person name="Morgenstern I."/>
            <person name="Morin E."/>
            <person name="Murat C."/>
            <person name="Nagy L.G."/>
            <person name="Nolan M."/>
            <person name="Ohm R.A."/>
            <person name="Patyshakuliyeva A."/>
            <person name="Rokas A."/>
            <person name="Ruiz-Duenas F.J."/>
            <person name="Sabat G."/>
            <person name="Salamov A."/>
            <person name="Samejima M."/>
            <person name="Schmutz J."/>
            <person name="Slot J.C."/>
            <person name="St John F."/>
            <person name="Stenlid J."/>
            <person name="Sun H."/>
            <person name="Sun S."/>
            <person name="Syed K."/>
            <person name="Tsang A."/>
            <person name="Wiebenga A."/>
            <person name="Young D."/>
            <person name="Pisabarro A."/>
            <person name="Eastwood D.C."/>
            <person name="Martin F."/>
            <person name="Cullen D."/>
            <person name="Grigoriev I.V."/>
            <person name="Hibbett D.S."/>
        </authorList>
    </citation>
    <scope>NUCLEOTIDE SEQUENCE [LARGE SCALE GENOMIC DNA]</scope>
    <source>
        <strain evidence="3">TFB10046</strain>
    </source>
</reference>
<accession>J0WLN9</accession>
<dbReference type="InParanoid" id="J0WLN9"/>
<gene>
    <name evidence="2" type="ORF">AURDEDRAFT_177680</name>
</gene>